<feature type="domain" description="DUF1518" evidence="8">
    <location>
        <begin position="317"/>
        <end position="374"/>
    </location>
</feature>
<dbReference type="EMBL" id="WHWB01033855">
    <property type="protein sequence ID" value="KAJ7416163.1"/>
    <property type="molecule type" value="Genomic_DNA"/>
</dbReference>
<comment type="caution">
    <text evidence="9">The sequence shown here is derived from an EMBL/GenBank/DDBJ whole genome shotgun (WGS) entry which is preliminary data.</text>
</comment>
<evidence type="ECO:0000313" key="10">
    <source>
        <dbReference type="Proteomes" id="UP001145742"/>
    </source>
</evidence>
<keyword evidence="6" id="KW-0539">Nucleus</keyword>
<dbReference type="SUPFAM" id="SSF69125">
    <property type="entry name" value="Nuclear receptor coactivator interlocking domain"/>
    <property type="match status" value="1"/>
</dbReference>
<protein>
    <recommendedName>
        <fullName evidence="8">DUF1518 domain-containing protein</fullName>
    </recommendedName>
</protein>
<evidence type="ECO:0000256" key="5">
    <source>
        <dbReference type="ARBA" id="ARBA00023163"/>
    </source>
</evidence>
<proteinExistence type="inferred from homology"/>
<keyword evidence="10" id="KW-1185">Reference proteome</keyword>
<dbReference type="InterPro" id="IPR009110">
    <property type="entry name" value="Nuc_rcpt_coact"/>
</dbReference>
<evidence type="ECO:0000313" key="9">
    <source>
        <dbReference type="EMBL" id="KAJ7416163.1"/>
    </source>
</evidence>
<feature type="compositionally biased region" description="Low complexity" evidence="7">
    <location>
        <begin position="399"/>
        <end position="409"/>
    </location>
</feature>
<dbReference type="InterPro" id="IPR014920">
    <property type="entry name" value="Nuc_rcpt_coact_Ncoa-typ"/>
</dbReference>
<keyword evidence="5" id="KW-0804">Transcription</keyword>
<keyword evidence="3" id="KW-0805">Transcription regulation</keyword>
<comment type="similarity">
    <text evidence="1">Belongs to the SRC/p160 nuclear receptor coactivator family.</text>
</comment>
<evidence type="ECO:0000256" key="6">
    <source>
        <dbReference type="ARBA" id="ARBA00023242"/>
    </source>
</evidence>
<evidence type="ECO:0000256" key="3">
    <source>
        <dbReference type="ARBA" id="ARBA00023015"/>
    </source>
</evidence>
<keyword evidence="4" id="KW-0010">Activator</keyword>
<evidence type="ECO:0000256" key="4">
    <source>
        <dbReference type="ARBA" id="ARBA00023159"/>
    </source>
</evidence>
<evidence type="ECO:0000256" key="7">
    <source>
        <dbReference type="SAM" id="MobiDB-lite"/>
    </source>
</evidence>
<accession>A0ABQ9D7I2</accession>
<evidence type="ECO:0000256" key="2">
    <source>
        <dbReference type="ARBA" id="ARBA00022737"/>
    </source>
</evidence>
<organism evidence="9 10">
    <name type="scientific">Willisornis vidua</name>
    <name type="common">Xingu scale-backed antbird</name>
    <dbReference type="NCBI Taxonomy" id="1566151"/>
    <lineage>
        <taxon>Eukaryota</taxon>
        <taxon>Metazoa</taxon>
        <taxon>Chordata</taxon>
        <taxon>Craniata</taxon>
        <taxon>Vertebrata</taxon>
        <taxon>Euteleostomi</taxon>
        <taxon>Archelosauria</taxon>
        <taxon>Archosauria</taxon>
        <taxon>Dinosauria</taxon>
        <taxon>Saurischia</taxon>
        <taxon>Theropoda</taxon>
        <taxon>Coelurosauria</taxon>
        <taxon>Aves</taxon>
        <taxon>Neognathae</taxon>
        <taxon>Neoaves</taxon>
        <taxon>Telluraves</taxon>
        <taxon>Australaves</taxon>
        <taxon>Passeriformes</taxon>
        <taxon>Thamnophilidae</taxon>
        <taxon>Willisornis</taxon>
    </lineage>
</organism>
<dbReference type="Gene3D" id="6.10.140.410">
    <property type="match status" value="1"/>
</dbReference>
<feature type="region of interest" description="Disordered" evidence="7">
    <location>
        <begin position="387"/>
        <end position="409"/>
    </location>
</feature>
<evidence type="ECO:0000256" key="1">
    <source>
        <dbReference type="ARBA" id="ARBA00009933"/>
    </source>
</evidence>
<keyword evidence="2" id="KW-0677">Repeat</keyword>
<sequence>MSQQQAGDWALPSSKGNGLDPASPAAMLRPGPEFGAALARPTGGGSVPGLPVRSNSLPGAGPALPQPATPRRPNEINIGMGGNPYGQLGPSNQPGLWPDNVLSMEQASRGSQNRQLVRNSLDELLCSAPTVEGQHDERALLDQLHTLLSNTDVTGLEEIDRALGIPDLVSQGQALGLKQDSFQGQESSVMIDQKSSLYSQPYQGQGATMPGGFGNIQGQQPSFNSVMNQMSQFMNQTRQTLEMKMESPVSGNTSAMRSVMQPQVGSQQGFLNAQMVAQRNRELISHHFRQQRMAMMMQQQQQPQAFSPAPNVTATGSMDSALTGPPMAQVPPQQFPYPPNYGISQQPDPAFSRVPSPPNPMISSRIGPSQNPVMQHSQSATMFQSSEMKGWPSGSMARSSSFPQQQFSHQGNPAAYSVMHMNGTSGHIGQMSINTMPMSGMPMGPDQKIPRDEQYNIDIS</sequence>
<evidence type="ECO:0000259" key="8">
    <source>
        <dbReference type="SMART" id="SM01151"/>
    </source>
</evidence>
<gene>
    <name evidence="9" type="ORF">WISP_73258</name>
</gene>
<dbReference type="PANTHER" id="PTHR10684">
    <property type="entry name" value="NUCLEAR RECEPTOR COACTIVATOR"/>
    <property type="match status" value="1"/>
</dbReference>
<reference evidence="9" key="1">
    <citation type="submission" date="2019-10" db="EMBL/GenBank/DDBJ databases">
        <authorList>
            <person name="Soares A.E.R."/>
            <person name="Aleixo A."/>
            <person name="Schneider P."/>
            <person name="Miyaki C.Y."/>
            <person name="Schneider M.P."/>
            <person name="Mello C."/>
            <person name="Vasconcelos A.T.R."/>
        </authorList>
    </citation>
    <scope>NUCLEOTIDE SEQUENCE</scope>
    <source>
        <tissue evidence="9">Muscle</tissue>
    </source>
</reference>
<dbReference type="Proteomes" id="UP001145742">
    <property type="component" value="Unassembled WGS sequence"/>
</dbReference>
<dbReference type="InterPro" id="IPR037077">
    <property type="entry name" value="Nuc_rcpt_coact_Ncoa_int_sf"/>
</dbReference>
<name>A0ABQ9D7I2_9PASS</name>
<dbReference type="InterPro" id="IPR017426">
    <property type="entry name" value="Nuclear_rcpt_coactivator"/>
</dbReference>
<dbReference type="SMART" id="SM01151">
    <property type="entry name" value="DUF1518"/>
    <property type="match status" value="1"/>
</dbReference>
<dbReference type="InterPro" id="IPR010011">
    <property type="entry name" value="NCO_DUF1518"/>
</dbReference>
<dbReference type="PANTHER" id="PTHR10684:SF3">
    <property type="entry name" value="NUCLEAR RECEPTOR COACTIVATOR 3"/>
    <property type="match status" value="1"/>
</dbReference>
<dbReference type="Pfam" id="PF08815">
    <property type="entry name" value="Nuc_rec_co-act"/>
    <property type="match status" value="1"/>
</dbReference>
<dbReference type="Pfam" id="PF07469">
    <property type="entry name" value="DUF1518"/>
    <property type="match status" value="1"/>
</dbReference>
<feature type="region of interest" description="Disordered" evidence="7">
    <location>
        <begin position="1"/>
        <end position="99"/>
    </location>
</feature>